<sequence>MAIEDLMNKRILYHYTEGVDWAYGVWYRSRNRIVYRVVTGPLAGRTNYVRGWYQEIAPGEIYKVSWMEETGTIVTQTLDLKRKMIWTFVAFSKGHFVSPTW</sequence>
<evidence type="ECO:0000259" key="1">
    <source>
        <dbReference type="Pfam" id="PF22036"/>
    </source>
</evidence>
<dbReference type="AlphaFoldDB" id="A0AAD4CQA9"/>
<name>A0AAD4CQA9_ASPNN</name>
<dbReference type="PANTHER" id="PTHR40087">
    <property type="entry name" value="PHENOLIC ACID DECARBOXYLASE PADC"/>
    <property type="match status" value="1"/>
</dbReference>
<dbReference type="InterPro" id="IPR053892">
    <property type="entry name" value="MoaF-like"/>
</dbReference>
<accession>A0AAD4CQA9</accession>
<evidence type="ECO:0000313" key="2">
    <source>
        <dbReference type="EMBL" id="KAF9890438.1"/>
    </source>
</evidence>
<protein>
    <recommendedName>
        <fullName evidence="1">MoaF-like domain-containing protein</fullName>
    </recommendedName>
</protein>
<organism evidence="2 3">
    <name type="scientific">Aspergillus nanangensis</name>
    <dbReference type="NCBI Taxonomy" id="2582783"/>
    <lineage>
        <taxon>Eukaryota</taxon>
        <taxon>Fungi</taxon>
        <taxon>Dikarya</taxon>
        <taxon>Ascomycota</taxon>
        <taxon>Pezizomycotina</taxon>
        <taxon>Eurotiomycetes</taxon>
        <taxon>Eurotiomycetidae</taxon>
        <taxon>Eurotiales</taxon>
        <taxon>Aspergillaceae</taxon>
        <taxon>Aspergillus</taxon>
        <taxon>Aspergillus subgen. Circumdati</taxon>
    </lineage>
</organism>
<dbReference type="InterPro" id="IPR008729">
    <property type="entry name" value="PA_de_COase"/>
</dbReference>
<reference evidence="2" key="2">
    <citation type="submission" date="2020-02" db="EMBL/GenBank/DDBJ databases">
        <authorList>
            <person name="Gilchrist C.L.M."/>
            <person name="Chooi Y.-H."/>
        </authorList>
    </citation>
    <scope>NUCLEOTIDE SEQUENCE</scope>
    <source>
        <strain evidence="2">MST-FP2251</strain>
    </source>
</reference>
<dbReference type="SUPFAM" id="SSF50814">
    <property type="entry name" value="Lipocalins"/>
    <property type="match status" value="1"/>
</dbReference>
<dbReference type="PANTHER" id="PTHR40087:SF1">
    <property type="entry name" value="PHENOLIC ACID DECARBOXYLASE PADC"/>
    <property type="match status" value="1"/>
</dbReference>
<keyword evidence="3" id="KW-1185">Reference proteome</keyword>
<dbReference type="EMBL" id="VCAU01000026">
    <property type="protein sequence ID" value="KAF9890438.1"/>
    <property type="molecule type" value="Genomic_DNA"/>
</dbReference>
<proteinExistence type="predicted"/>
<dbReference type="GO" id="GO:0016831">
    <property type="term" value="F:carboxy-lyase activity"/>
    <property type="evidence" value="ECO:0007669"/>
    <property type="project" value="InterPro"/>
</dbReference>
<dbReference type="Proteomes" id="UP001194746">
    <property type="component" value="Unassembled WGS sequence"/>
</dbReference>
<dbReference type="Pfam" id="PF22036">
    <property type="entry name" value="MoaF_like"/>
    <property type="match status" value="1"/>
</dbReference>
<gene>
    <name evidence="2" type="ORF">FE257_005843</name>
</gene>
<dbReference type="Gene3D" id="2.40.128.20">
    <property type="match status" value="1"/>
</dbReference>
<dbReference type="InterPro" id="IPR012674">
    <property type="entry name" value="Calycin"/>
</dbReference>
<evidence type="ECO:0000313" key="3">
    <source>
        <dbReference type="Proteomes" id="UP001194746"/>
    </source>
</evidence>
<feature type="domain" description="MoaF-like" evidence="1">
    <location>
        <begin position="23"/>
        <end position="97"/>
    </location>
</feature>
<comment type="caution">
    <text evidence="2">The sequence shown here is derived from an EMBL/GenBank/DDBJ whole genome shotgun (WGS) entry which is preliminary data.</text>
</comment>
<reference evidence="2" key="1">
    <citation type="journal article" date="2019" name="Beilstein J. Org. Chem.">
        <title>Nanangenines: drimane sesquiterpenoids as the dominant metabolite cohort of a novel Australian fungus, Aspergillus nanangensis.</title>
        <authorList>
            <person name="Lacey H.J."/>
            <person name="Gilchrist C.L.M."/>
            <person name="Crombie A."/>
            <person name="Kalaitzis J.A."/>
            <person name="Vuong D."/>
            <person name="Rutledge P.J."/>
            <person name="Turner P."/>
            <person name="Pitt J.I."/>
            <person name="Lacey E."/>
            <person name="Chooi Y.H."/>
            <person name="Piggott A.M."/>
        </authorList>
    </citation>
    <scope>NUCLEOTIDE SEQUENCE</scope>
    <source>
        <strain evidence="2">MST-FP2251</strain>
    </source>
</reference>